<proteinExistence type="predicted"/>
<comment type="caution">
    <text evidence="1">The sequence shown here is derived from an EMBL/GenBank/DDBJ whole genome shotgun (WGS) entry which is preliminary data.</text>
</comment>
<accession>W1J304</accession>
<organism evidence="1 2">
    <name type="scientific">Xenorhabdus szentirmaii DSM 16338</name>
    <dbReference type="NCBI Taxonomy" id="1427518"/>
    <lineage>
        <taxon>Bacteria</taxon>
        <taxon>Pseudomonadati</taxon>
        <taxon>Pseudomonadota</taxon>
        <taxon>Gammaproteobacteria</taxon>
        <taxon>Enterobacterales</taxon>
        <taxon>Morganellaceae</taxon>
        <taxon>Xenorhabdus</taxon>
    </lineage>
</organism>
<reference evidence="1" key="1">
    <citation type="submission" date="2013-11" db="EMBL/GenBank/DDBJ databases">
        <title>Draft genome sequence and annotation of the entomopathogenic bacteria, Xenorhabdus cabanillasi strain JM26 and Xenorhabdus szentirmai strain DSM 16338.</title>
        <authorList>
            <person name="Gualtieri M."/>
            <person name="Ogier J.C."/>
            <person name="Pages S."/>
            <person name="Givaudan A."/>
            <person name="Gaudriault S."/>
        </authorList>
    </citation>
    <scope>NUCLEOTIDE SEQUENCE [LARGE SCALE GENOMIC DNA]</scope>
    <source>
        <strain evidence="1">DSM 16338</strain>
    </source>
</reference>
<evidence type="ECO:0000313" key="2">
    <source>
        <dbReference type="Proteomes" id="UP000019202"/>
    </source>
</evidence>
<evidence type="ECO:0000313" key="1">
    <source>
        <dbReference type="EMBL" id="CDL85104.1"/>
    </source>
</evidence>
<sequence>MICLYALMVSYKLIDQTKEENFPYPHFKASKSTVNQFYRNK</sequence>
<keyword evidence="2" id="KW-1185">Reference proteome</keyword>
<dbReference type="AlphaFoldDB" id="W1J304"/>
<protein>
    <submittedName>
        <fullName evidence="1">Uncharacterized protein</fullName>
    </submittedName>
</protein>
<dbReference type="EMBL" id="CBXF010000121">
    <property type="protein sequence ID" value="CDL85104.1"/>
    <property type="molecule type" value="Genomic_DNA"/>
</dbReference>
<gene>
    <name evidence="1" type="ORF">XSR1_60148</name>
</gene>
<name>W1J304_9GAMM</name>
<dbReference type="Proteomes" id="UP000019202">
    <property type="component" value="Unassembled WGS sequence"/>
</dbReference>